<dbReference type="GO" id="GO:0046872">
    <property type="term" value="F:metal ion binding"/>
    <property type="evidence" value="ECO:0007669"/>
    <property type="project" value="UniProtKB-KW"/>
</dbReference>
<name>A0A1U7ZTM7_NELNU</name>
<evidence type="ECO:0000256" key="2">
    <source>
        <dbReference type="ARBA" id="ARBA00022837"/>
    </source>
</evidence>
<dbReference type="OMA" id="FMFKVEY"/>
<proteinExistence type="predicted"/>
<dbReference type="GeneID" id="104597183"/>
<dbReference type="Pfam" id="PF00168">
    <property type="entry name" value="C2"/>
    <property type="match status" value="1"/>
</dbReference>
<keyword evidence="2" id="KW-0106">Calcium</keyword>
<dbReference type="AlphaFoldDB" id="A0A1U7ZTM7"/>
<dbReference type="PROSITE" id="PS50004">
    <property type="entry name" value="C2"/>
    <property type="match status" value="1"/>
</dbReference>
<dbReference type="SUPFAM" id="SSF49562">
    <property type="entry name" value="C2 domain (Calcium/lipid-binding domain, CaLB)"/>
    <property type="match status" value="1"/>
</dbReference>
<dbReference type="PANTHER" id="PTHR46502:SF15">
    <property type="entry name" value="16 KDA PHLOEM PROTEIN 1"/>
    <property type="match status" value="1"/>
</dbReference>
<evidence type="ECO:0000313" key="3">
    <source>
        <dbReference type="Proteomes" id="UP000189703"/>
    </source>
</evidence>
<evidence type="ECO:0000313" key="4">
    <source>
        <dbReference type="RefSeq" id="XP_010256916.1"/>
    </source>
</evidence>
<dbReference type="KEGG" id="nnu:104597183"/>
<dbReference type="OrthoDB" id="419768at2759"/>
<gene>
    <name evidence="4" type="primary">LOC104597183</name>
</gene>
<evidence type="ECO:0000256" key="1">
    <source>
        <dbReference type="ARBA" id="ARBA00022723"/>
    </source>
</evidence>
<dbReference type="Gene3D" id="2.60.40.150">
    <property type="entry name" value="C2 domain"/>
    <property type="match status" value="1"/>
</dbReference>
<dbReference type="InterPro" id="IPR000008">
    <property type="entry name" value="C2_dom"/>
</dbReference>
<reference evidence="4" key="1">
    <citation type="submission" date="2025-08" db="UniProtKB">
        <authorList>
            <consortium name="RefSeq"/>
        </authorList>
    </citation>
    <scope>IDENTIFICATION</scope>
</reference>
<keyword evidence="1" id="KW-0479">Metal-binding</keyword>
<dbReference type="eggNOG" id="KOG1030">
    <property type="taxonomic scope" value="Eukaryota"/>
</dbReference>
<organism evidence="3 4">
    <name type="scientific">Nelumbo nucifera</name>
    <name type="common">Sacred lotus</name>
    <dbReference type="NCBI Taxonomy" id="4432"/>
    <lineage>
        <taxon>Eukaryota</taxon>
        <taxon>Viridiplantae</taxon>
        <taxon>Streptophyta</taxon>
        <taxon>Embryophyta</taxon>
        <taxon>Tracheophyta</taxon>
        <taxon>Spermatophyta</taxon>
        <taxon>Magnoliopsida</taxon>
        <taxon>Proteales</taxon>
        <taxon>Nelumbonaceae</taxon>
        <taxon>Nelumbo</taxon>
    </lineage>
</organism>
<accession>A0A1U7ZTM7</accession>
<dbReference type="InterPro" id="IPR035892">
    <property type="entry name" value="C2_domain_sf"/>
</dbReference>
<dbReference type="RefSeq" id="XP_010256916.1">
    <property type="nucleotide sequence ID" value="XM_010258614.2"/>
</dbReference>
<sequence length="150" mass="17011">MSSGILQVLLIDAEFIINKELLGKMDPYVLIKFGNEERKSSVAKGQGKKPVWNEKFNFKAEYPGQHKVIFRVMDKDTFSADDFIGESTIYIKDLLSQGVEVGKSELPLSKYRLVLDDLNYSGEIRIGITFTSKAEEEMEGDIGGWKQSFF</sequence>
<dbReference type="Proteomes" id="UP000189703">
    <property type="component" value="Unplaced"/>
</dbReference>
<dbReference type="SMART" id="SM00239">
    <property type="entry name" value="C2"/>
    <property type="match status" value="1"/>
</dbReference>
<keyword evidence="3" id="KW-1185">Reference proteome</keyword>
<dbReference type="FunCoup" id="A0A1U7ZTM7">
    <property type="interactions" value="315"/>
</dbReference>
<protein>
    <submittedName>
        <fullName evidence="4">Elicitor-responsive protein 1-like</fullName>
    </submittedName>
</protein>
<dbReference type="PANTHER" id="PTHR46502">
    <property type="entry name" value="C2 DOMAIN-CONTAINING"/>
    <property type="match status" value="1"/>
</dbReference>